<dbReference type="SUPFAM" id="SSF51556">
    <property type="entry name" value="Metallo-dependent hydrolases"/>
    <property type="match status" value="1"/>
</dbReference>
<sequence>MSSYLFANARIVDGTTPEPGEPVSVLVEDGVIREVSASLKAGSAEVIDLKGRTLMPGLIDCHVHVVASLANLGENARLPDSLAAPRAAIIMRDMLARGFTTVRDVGGADVGLKHAVEEGLFPAPRLFICGKALSQSGGHADFRGQYDDTPVPTNRFRLGALGRICDGVDGIRRAAREEIKNGAEFIKIMANGGAASPTDPIHFLGFSRDELLAVVEEAQNAGTYVSAHVYTDEGIRRVVECGVHSLEHCNFISSETATLAKENGAYAVPTLVTYEKLVSEGASLGFPADSVAKADYVRSGGMKSLETMRNAGLAMAYGTDLLGNMHRHQSEEFVIRGRVLPAQEVIASATSVAARLLRMEGKLGTIAADAFADLIVVDGNPLEELSLLTGQGKHMPVIMQAGRFVKRAALD</sequence>
<reference evidence="2 3" key="1">
    <citation type="journal article" date="2012" name="J. Bacteriol.">
        <title>Genome Sequence of Nitratireductor indicus Type Strain C115.</title>
        <authorList>
            <person name="Lai Q."/>
            <person name="Li G."/>
            <person name="Yu Z."/>
            <person name="Shao Z."/>
        </authorList>
    </citation>
    <scope>NUCLEOTIDE SEQUENCE [LARGE SCALE GENOMIC DNA]</scope>
    <source>
        <strain evidence="2 3">C115</strain>
    </source>
</reference>
<dbReference type="RefSeq" id="WP_009449268.1">
    <property type="nucleotide sequence ID" value="NZ_AMSI01000001.1"/>
</dbReference>
<dbReference type="Gene3D" id="3.20.20.140">
    <property type="entry name" value="Metal-dependent hydrolases"/>
    <property type="match status" value="1"/>
</dbReference>
<gene>
    <name evidence="2" type="ORF">NA8A_00570</name>
</gene>
<accession>K2NY88</accession>
<feature type="domain" description="Amidohydrolase-related" evidence="1">
    <location>
        <begin position="53"/>
        <end position="392"/>
    </location>
</feature>
<dbReference type="PANTHER" id="PTHR43135">
    <property type="entry name" value="ALPHA-D-RIBOSE 1-METHYLPHOSPHONATE 5-TRIPHOSPHATE DIPHOSPHATASE"/>
    <property type="match status" value="1"/>
</dbReference>
<dbReference type="EMBL" id="AMSI01000001">
    <property type="protein sequence ID" value="EKF44190.1"/>
    <property type="molecule type" value="Genomic_DNA"/>
</dbReference>
<dbReference type="PANTHER" id="PTHR43135:SF3">
    <property type="entry name" value="ALPHA-D-RIBOSE 1-METHYLPHOSPHONATE 5-TRIPHOSPHATE DIPHOSPHATASE"/>
    <property type="match status" value="1"/>
</dbReference>
<dbReference type="Pfam" id="PF01979">
    <property type="entry name" value="Amidohydro_1"/>
    <property type="match status" value="1"/>
</dbReference>
<dbReference type="CDD" id="cd01299">
    <property type="entry name" value="Met_dep_hydrolase_A"/>
    <property type="match status" value="1"/>
</dbReference>
<dbReference type="AlphaFoldDB" id="K2NY88"/>
<dbReference type="InterPro" id="IPR011059">
    <property type="entry name" value="Metal-dep_hydrolase_composite"/>
</dbReference>
<name>K2NY88_9HYPH</name>
<dbReference type="SUPFAM" id="SSF51338">
    <property type="entry name" value="Composite domain of metallo-dependent hydrolases"/>
    <property type="match status" value="1"/>
</dbReference>
<comment type="caution">
    <text evidence="2">The sequence shown here is derived from an EMBL/GenBank/DDBJ whole genome shotgun (WGS) entry which is preliminary data.</text>
</comment>
<proteinExistence type="predicted"/>
<protein>
    <submittedName>
        <fullName evidence="2">Amidohydrolase</fullName>
    </submittedName>
</protein>
<dbReference type="Proteomes" id="UP000007374">
    <property type="component" value="Unassembled WGS sequence"/>
</dbReference>
<keyword evidence="3" id="KW-1185">Reference proteome</keyword>
<dbReference type="STRING" id="721133.SAMN05216176_102113"/>
<dbReference type="InterPro" id="IPR006680">
    <property type="entry name" value="Amidohydro-rel"/>
</dbReference>
<dbReference type="eggNOG" id="COG1228">
    <property type="taxonomic scope" value="Bacteria"/>
</dbReference>
<dbReference type="Gene3D" id="2.30.40.10">
    <property type="entry name" value="Urease, subunit C, domain 1"/>
    <property type="match status" value="1"/>
</dbReference>
<dbReference type="InterPro" id="IPR051781">
    <property type="entry name" value="Metallo-dep_Hydrolase"/>
</dbReference>
<evidence type="ECO:0000313" key="3">
    <source>
        <dbReference type="Proteomes" id="UP000007374"/>
    </source>
</evidence>
<evidence type="ECO:0000259" key="1">
    <source>
        <dbReference type="Pfam" id="PF01979"/>
    </source>
</evidence>
<organism evidence="2 3">
    <name type="scientific">Nitratireductor indicus C115</name>
    <dbReference type="NCBI Taxonomy" id="1231190"/>
    <lineage>
        <taxon>Bacteria</taxon>
        <taxon>Pseudomonadati</taxon>
        <taxon>Pseudomonadota</taxon>
        <taxon>Alphaproteobacteria</taxon>
        <taxon>Hyphomicrobiales</taxon>
        <taxon>Phyllobacteriaceae</taxon>
        <taxon>Nitratireductor</taxon>
    </lineage>
</organism>
<dbReference type="InterPro" id="IPR057744">
    <property type="entry name" value="OTAase-like"/>
</dbReference>
<dbReference type="OrthoDB" id="9782972at2"/>
<dbReference type="GO" id="GO:0016810">
    <property type="term" value="F:hydrolase activity, acting on carbon-nitrogen (but not peptide) bonds"/>
    <property type="evidence" value="ECO:0007669"/>
    <property type="project" value="InterPro"/>
</dbReference>
<keyword evidence="2" id="KW-0378">Hydrolase</keyword>
<evidence type="ECO:0000313" key="2">
    <source>
        <dbReference type="EMBL" id="EKF44190.1"/>
    </source>
</evidence>
<dbReference type="InterPro" id="IPR032466">
    <property type="entry name" value="Metal_Hydrolase"/>
</dbReference>
<dbReference type="PATRIC" id="fig|1231190.3.peg.121"/>